<evidence type="ECO:0000313" key="9">
    <source>
        <dbReference type="Proteomes" id="UP000235145"/>
    </source>
</evidence>
<dbReference type="GO" id="GO:0006355">
    <property type="term" value="P:regulation of DNA-templated transcription"/>
    <property type="evidence" value="ECO:0007669"/>
    <property type="project" value="InterPro"/>
</dbReference>
<keyword evidence="4" id="KW-0805">Transcription regulation</keyword>
<dbReference type="GO" id="GO:0004402">
    <property type="term" value="F:histone acetyltransferase activity"/>
    <property type="evidence" value="ECO:0007669"/>
    <property type="project" value="InterPro"/>
</dbReference>
<proteinExistence type="predicted"/>
<dbReference type="EMBL" id="NBSK02000001">
    <property type="protein sequence ID" value="KAJ0227882.1"/>
    <property type="molecule type" value="Genomic_DNA"/>
</dbReference>
<evidence type="ECO:0000256" key="6">
    <source>
        <dbReference type="ARBA" id="ARBA00023242"/>
    </source>
</evidence>
<comment type="subcellular location">
    <subcellularLocation>
        <location evidence="1">Nucleus</location>
    </subcellularLocation>
</comment>
<name>A0A9R1XYD2_LACSA</name>
<keyword evidence="5" id="KW-0804">Transcription</keyword>
<evidence type="ECO:0000256" key="3">
    <source>
        <dbReference type="ARBA" id="ARBA00022679"/>
    </source>
</evidence>
<evidence type="ECO:0000256" key="4">
    <source>
        <dbReference type="ARBA" id="ARBA00023015"/>
    </source>
</evidence>
<evidence type="ECO:0000256" key="2">
    <source>
        <dbReference type="ARBA" id="ARBA00013184"/>
    </source>
</evidence>
<accession>A0A9R1XYD2</accession>
<evidence type="ECO:0000256" key="5">
    <source>
        <dbReference type="ARBA" id="ARBA00023163"/>
    </source>
</evidence>
<dbReference type="Proteomes" id="UP000235145">
    <property type="component" value="Unassembled WGS sequence"/>
</dbReference>
<sequence>MYVQEFGSECEGPNQRCVYISYLDSVKYFRPERKSVSGESLRTFIYHEISTWGFTTCYIWACPLIKVEDYIFYCHLETQRTPKQDKLRQWYLSLSLHIRYNSMLKKGSEDGVVMDYTNLYNQFFVASGEGNTKIIAARLPFFDSDYWSGAAKNIVRKLELEETSDGGLQSKLPNKRILKAMGQDKPDVAVKNVLVMQKLIFLLALGQTILLVMENFMIVHLQHVCTQFHEVILSGSTWFCSHCKKIQLCSRCFNAEKNLSRSEMHTCHSGEKNILSELSLQVMVKNVTVDTKDKDDVFVNSFFETRDAFLNKCQKSHF</sequence>
<evidence type="ECO:0000313" key="8">
    <source>
        <dbReference type="EMBL" id="KAJ0227882.1"/>
    </source>
</evidence>
<dbReference type="SUPFAM" id="SSF57850">
    <property type="entry name" value="RING/U-box"/>
    <property type="match status" value="1"/>
</dbReference>
<gene>
    <name evidence="8" type="ORF">LSAT_V11C100006050</name>
</gene>
<feature type="domain" description="CBP/p300-type HAT" evidence="7">
    <location>
        <begin position="1"/>
        <end position="318"/>
    </location>
</feature>
<dbReference type="Pfam" id="PF08214">
    <property type="entry name" value="HAT_KAT11"/>
    <property type="match status" value="1"/>
</dbReference>
<reference evidence="8 9" key="1">
    <citation type="journal article" date="2017" name="Nat. Commun.">
        <title>Genome assembly with in vitro proximity ligation data and whole-genome triplication in lettuce.</title>
        <authorList>
            <person name="Reyes-Chin-Wo S."/>
            <person name="Wang Z."/>
            <person name="Yang X."/>
            <person name="Kozik A."/>
            <person name="Arikit S."/>
            <person name="Song C."/>
            <person name="Xia L."/>
            <person name="Froenicke L."/>
            <person name="Lavelle D.O."/>
            <person name="Truco M.J."/>
            <person name="Xia R."/>
            <person name="Zhu S."/>
            <person name="Xu C."/>
            <person name="Xu H."/>
            <person name="Xu X."/>
            <person name="Cox K."/>
            <person name="Korf I."/>
            <person name="Meyers B.C."/>
            <person name="Michelmore R.W."/>
        </authorList>
    </citation>
    <scope>NUCLEOTIDE SEQUENCE [LARGE SCALE GENOMIC DNA]</scope>
    <source>
        <strain evidence="9">cv. Salinas</strain>
        <tissue evidence="8">Seedlings</tissue>
    </source>
</reference>
<dbReference type="PANTHER" id="PTHR13808">
    <property type="entry name" value="CBP/P300-RELATED"/>
    <property type="match status" value="1"/>
</dbReference>
<protein>
    <recommendedName>
        <fullName evidence="2">histone acetyltransferase</fullName>
        <ecNumber evidence="2">2.3.1.48</ecNumber>
    </recommendedName>
</protein>
<dbReference type="InterPro" id="IPR031162">
    <property type="entry name" value="CBP_P300_HAT"/>
</dbReference>
<keyword evidence="6" id="KW-0539">Nucleus</keyword>
<evidence type="ECO:0000259" key="7">
    <source>
        <dbReference type="PROSITE" id="PS51727"/>
    </source>
</evidence>
<evidence type="ECO:0000256" key="1">
    <source>
        <dbReference type="ARBA" id="ARBA00004123"/>
    </source>
</evidence>
<dbReference type="PROSITE" id="PS51727">
    <property type="entry name" value="CBP_P300_HAT"/>
    <property type="match status" value="1"/>
</dbReference>
<organism evidence="8 9">
    <name type="scientific">Lactuca sativa</name>
    <name type="common">Garden lettuce</name>
    <dbReference type="NCBI Taxonomy" id="4236"/>
    <lineage>
        <taxon>Eukaryota</taxon>
        <taxon>Viridiplantae</taxon>
        <taxon>Streptophyta</taxon>
        <taxon>Embryophyta</taxon>
        <taxon>Tracheophyta</taxon>
        <taxon>Spermatophyta</taxon>
        <taxon>Magnoliopsida</taxon>
        <taxon>eudicotyledons</taxon>
        <taxon>Gunneridae</taxon>
        <taxon>Pentapetalae</taxon>
        <taxon>asterids</taxon>
        <taxon>campanulids</taxon>
        <taxon>Asterales</taxon>
        <taxon>Asteraceae</taxon>
        <taxon>Cichorioideae</taxon>
        <taxon>Cichorieae</taxon>
        <taxon>Lactucinae</taxon>
        <taxon>Lactuca</taxon>
    </lineage>
</organism>
<dbReference type="PANTHER" id="PTHR13808:SF60">
    <property type="entry name" value="HISTONE ACETYLTRANSFERASE"/>
    <property type="match status" value="1"/>
</dbReference>
<keyword evidence="3" id="KW-0808">Transferase</keyword>
<keyword evidence="9" id="KW-1185">Reference proteome</keyword>
<comment type="caution">
    <text evidence="8">The sequence shown here is derived from an EMBL/GenBank/DDBJ whole genome shotgun (WGS) entry which is preliminary data.</text>
</comment>
<dbReference type="GO" id="GO:0005634">
    <property type="term" value="C:nucleus"/>
    <property type="evidence" value="ECO:0007669"/>
    <property type="project" value="UniProtKB-SubCell"/>
</dbReference>
<dbReference type="EC" id="2.3.1.48" evidence="2"/>
<dbReference type="SMART" id="SM01250">
    <property type="entry name" value="KAT11"/>
    <property type="match status" value="1"/>
</dbReference>
<dbReference type="AlphaFoldDB" id="A0A9R1XYD2"/>
<dbReference type="InterPro" id="IPR013178">
    <property type="entry name" value="Histone_AcTrfase_Rtt109/CBP"/>
</dbReference>